<evidence type="ECO:0000313" key="1">
    <source>
        <dbReference type="EMBL" id="CAA9234800.1"/>
    </source>
</evidence>
<organism evidence="1">
    <name type="scientific">uncultured Blastococcus sp</name>
    <dbReference type="NCBI Taxonomy" id="217144"/>
    <lineage>
        <taxon>Bacteria</taxon>
        <taxon>Bacillati</taxon>
        <taxon>Actinomycetota</taxon>
        <taxon>Actinomycetes</taxon>
        <taxon>Geodermatophilales</taxon>
        <taxon>Geodermatophilaceae</taxon>
        <taxon>Blastococcus</taxon>
        <taxon>environmental samples</taxon>
    </lineage>
</organism>
<dbReference type="EMBL" id="CADCTN010000086">
    <property type="protein sequence ID" value="CAA9234800.1"/>
    <property type="molecule type" value="Genomic_DNA"/>
</dbReference>
<feature type="non-terminal residue" evidence="1">
    <location>
        <position position="42"/>
    </location>
</feature>
<reference evidence="1" key="1">
    <citation type="submission" date="2020-02" db="EMBL/GenBank/DDBJ databases">
        <authorList>
            <person name="Meier V. D."/>
        </authorList>
    </citation>
    <scope>NUCLEOTIDE SEQUENCE</scope>
    <source>
        <strain evidence="1">AVDCRST_MAG52</strain>
    </source>
</reference>
<keyword evidence="1" id="KW-0689">Ribosomal protein</keyword>
<keyword evidence="1" id="KW-0687">Ribonucleoprotein</keyword>
<sequence>MTSTQVRPSSTPQVAINDIGSAEDFLAAIDQTIKYFNDGDIV</sequence>
<dbReference type="AlphaFoldDB" id="A0A6J4HV32"/>
<protein>
    <submittedName>
        <fullName evidence="1">SSU ribosomal protein S1p</fullName>
    </submittedName>
</protein>
<dbReference type="GO" id="GO:0005840">
    <property type="term" value="C:ribosome"/>
    <property type="evidence" value="ECO:0007669"/>
    <property type="project" value="UniProtKB-KW"/>
</dbReference>
<gene>
    <name evidence="1" type="ORF">AVDCRST_MAG52-1253</name>
</gene>
<name>A0A6J4HV32_9ACTN</name>
<proteinExistence type="predicted"/>
<accession>A0A6J4HV32</accession>